<proteinExistence type="predicted"/>
<gene>
    <name evidence="1" type="ORF">GYM46_11195</name>
</gene>
<organism evidence="1 2">
    <name type="scientific">Brevundimonas mediterranea</name>
    <dbReference type="NCBI Taxonomy" id="74329"/>
    <lineage>
        <taxon>Bacteria</taxon>
        <taxon>Pseudomonadati</taxon>
        <taxon>Pseudomonadota</taxon>
        <taxon>Alphaproteobacteria</taxon>
        <taxon>Caulobacterales</taxon>
        <taxon>Caulobacteraceae</taxon>
        <taxon>Brevundimonas</taxon>
    </lineage>
</organism>
<evidence type="ECO:0008006" key="3">
    <source>
        <dbReference type="Google" id="ProtNLM"/>
    </source>
</evidence>
<evidence type="ECO:0000313" key="2">
    <source>
        <dbReference type="Proteomes" id="UP000501325"/>
    </source>
</evidence>
<dbReference type="PROSITE" id="PS51257">
    <property type="entry name" value="PROKAR_LIPOPROTEIN"/>
    <property type="match status" value="1"/>
</dbReference>
<evidence type="ECO:0000313" key="1">
    <source>
        <dbReference type="EMBL" id="QIH73467.1"/>
    </source>
</evidence>
<dbReference type="EMBL" id="CP048751">
    <property type="protein sequence ID" value="QIH73467.1"/>
    <property type="molecule type" value="Genomic_DNA"/>
</dbReference>
<dbReference type="AlphaFoldDB" id="A0AB37E985"/>
<accession>A0AB37E985</accession>
<dbReference type="KEGG" id="bmed:GYM46_11195"/>
<name>A0AB37E985_9CAUL</name>
<dbReference type="Proteomes" id="UP000501325">
    <property type="component" value="Chromosome"/>
</dbReference>
<sequence length="109" mass="11650">MQKWLTILSGVVLASCGDGSYSSAAEDTSSEFVQSTSSTGMPTATRSMDFESCLTAIRSMADDLAIAPVNIVESNELRIVRFNTSDGSVLVTCSRPDRKMIVVQSPHQG</sequence>
<dbReference type="RefSeq" id="WP_154726533.1">
    <property type="nucleotide sequence ID" value="NZ_CP048751.1"/>
</dbReference>
<reference evidence="1 2" key="1">
    <citation type="submission" date="2020-01" db="EMBL/GenBank/DDBJ databases">
        <authorList>
            <person name="Wang S."/>
        </authorList>
    </citation>
    <scope>NUCLEOTIDE SEQUENCE [LARGE SCALE GENOMIC DNA]</scope>
    <source>
        <strain evidence="1 2">D151-2-6</strain>
    </source>
</reference>
<protein>
    <recommendedName>
        <fullName evidence="3">Lipoprotein</fullName>
    </recommendedName>
</protein>